<dbReference type="RefSeq" id="WP_110269223.1">
    <property type="nucleotide sequence ID" value="NZ_CP029289.2"/>
</dbReference>
<protein>
    <submittedName>
        <fullName evidence="1">Uncharacterized protein</fullName>
    </submittedName>
</protein>
<dbReference type="KEGG" id="abri:DFR85_00680"/>
<proteinExistence type="predicted"/>
<evidence type="ECO:0000313" key="2">
    <source>
        <dbReference type="Proteomes" id="UP000248044"/>
    </source>
</evidence>
<evidence type="ECO:0000313" key="1">
    <source>
        <dbReference type="EMBL" id="AWR93339.1"/>
    </source>
</evidence>
<dbReference type="GeneID" id="36830626"/>
<dbReference type="OrthoDB" id="38858at2157"/>
<accession>A0A2U9IBF1</accession>
<name>A0A2U9IBF1_9CREN</name>
<gene>
    <name evidence="1" type="ORF">DFR85_00680</name>
</gene>
<dbReference type="AlphaFoldDB" id="A0A2U9IBF1"/>
<sequence length="142" mass="17168">MLVYMEEDDKLFDLLDPNLQSNKNTEIIKKLNEIEFMVRSLLQQRSKEARSNSLCENILEKTYIIVNRRINENTNPNLFILRIDNNNYLITFKDTIELLYFYMKLGDKIEDEIPKRLYPLFSFLKRNGLIYLDRETKEYKLT</sequence>
<dbReference type="Proteomes" id="UP000248044">
    <property type="component" value="Chromosome"/>
</dbReference>
<keyword evidence="2" id="KW-1185">Reference proteome</keyword>
<dbReference type="EMBL" id="CP029289">
    <property type="protein sequence ID" value="AWR93339.1"/>
    <property type="molecule type" value="Genomic_DNA"/>
</dbReference>
<reference evidence="1 2" key="1">
    <citation type="submission" date="2018-05" db="EMBL/GenBank/DDBJ databases">
        <title>Complete Genome Sequences of Extremely Thermoacidophilic, Metal-Mobilizing Type-Strain Members of the Archaeal Family Sulfolobaceae: Acidianus brierleyi DSM-1651T, Acidianus sulfidivorans DSM-18786T, Metallosphaera hakonensis DSM-7519T, and Metallosphaera prunae DSM-10039T.</title>
        <authorList>
            <person name="Counts J.A."/>
            <person name="Kelly R.M."/>
        </authorList>
    </citation>
    <scope>NUCLEOTIDE SEQUENCE [LARGE SCALE GENOMIC DNA]</scope>
    <source>
        <strain evidence="1 2">DSM 1651</strain>
    </source>
</reference>
<organism evidence="1 2">
    <name type="scientific">Acidianus brierleyi</name>
    <dbReference type="NCBI Taxonomy" id="41673"/>
    <lineage>
        <taxon>Archaea</taxon>
        <taxon>Thermoproteota</taxon>
        <taxon>Thermoprotei</taxon>
        <taxon>Sulfolobales</taxon>
        <taxon>Sulfolobaceae</taxon>
        <taxon>Acidianus</taxon>
    </lineage>
</organism>